<feature type="compositionally biased region" description="Low complexity" evidence="1">
    <location>
        <begin position="50"/>
        <end position="59"/>
    </location>
</feature>
<reference evidence="3 4" key="1">
    <citation type="submission" date="2018-08" db="EMBL/GenBank/DDBJ databases">
        <title>Genome and evolution of the arbuscular mycorrhizal fungus Diversispora epigaea (formerly Glomus versiforme) and its bacterial endosymbionts.</title>
        <authorList>
            <person name="Sun X."/>
            <person name="Fei Z."/>
            <person name="Harrison M."/>
        </authorList>
    </citation>
    <scope>NUCLEOTIDE SEQUENCE [LARGE SCALE GENOMIC DNA]</scope>
    <source>
        <strain evidence="3 4">IT104</strain>
    </source>
</reference>
<dbReference type="PANTHER" id="PTHR47524">
    <property type="entry name" value="20S RRNA ACCUMULATION PROTEIN 4"/>
    <property type="match status" value="1"/>
</dbReference>
<dbReference type="InterPro" id="IPR007320">
    <property type="entry name" value="PDCD2_C"/>
</dbReference>
<dbReference type="OrthoDB" id="443682at2759"/>
<organism evidence="3 4">
    <name type="scientific">Diversispora epigaea</name>
    <dbReference type="NCBI Taxonomy" id="1348612"/>
    <lineage>
        <taxon>Eukaryota</taxon>
        <taxon>Fungi</taxon>
        <taxon>Fungi incertae sedis</taxon>
        <taxon>Mucoromycota</taxon>
        <taxon>Glomeromycotina</taxon>
        <taxon>Glomeromycetes</taxon>
        <taxon>Diversisporales</taxon>
        <taxon>Diversisporaceae</taxon>
        <taxon>Diversispora</taxon>
    </lineage>
</organism>
<dbReference type="AlphaFoldDB" id="A0A397G254"/>
<sequence>MTSKKKNNKNNKNKKNKKDDNGDIINTSSKPPSSPKNHSLSPQQLEYSKKTPSTTTTTSSYSSIILGFPDDDYISLKEDNDPYATKIGGIPNWLIESCPASYDFMICKNCGKEMFLLFQGYVPLENSIYDRVIYVWGCNQQKCMKKHSGSFRVIRAHRLDEGYARKQKQQQQQKKEQNKINSQVSLISGFNLGEELFLSTSNSLTVDNNGLSVKLFRNEEDNTSPSSEKIEDVIATATTVSSIPKTWSQIVESNLNNLNDKYNNNNNNNSDNNESELCADINSKLSLQSSTTWPKKISYFPGKYIYVTEEIIESKSISLDNCKDYNNNNNNNNENGDWVGEEYEKPSLPKGVDKAFMKFMKRVNEFPNQCIRYEFNGQPLLYNQSDITAKLLLSSISSSQYYYSKKIITHKLPKCPKCGSIRVFEFQLMPNILCVLPINNKNNDDDDDDDDRSNNNNNNNNNISQFNFGMEWGTIMIFTCSKDCELEGVGTNNVSYYEELVLIQYEE</sequence>
<dbReference type="EMBL" id="PQFF01000566">
    <property type="protein sequence ID" value="RHZ44707.1"/>
    <property type="molecule type" value="Genomic_DNA"/>
</dbReference>
<evidence type="ECO:0000256" key="1">
    <source>
        <dbReference type="SAM" id="MobiDB-lite"/>
    </source>
</evidence>
<dbReference type="GO" id="GO:0030490">
    <property type="term" value="P:maturation of SSU-rRNA"/>
    <property type="evidence" value="ECO:0007669"/>
    <property type="project" value="TreeGrafter"/>
</dbReference>
<evidence type="ECO:0000259" key="2">
    <source>
        <dbReference type="Pfam" id="PF04194"/>
    </source>
</evidence>
<name>A0A397G254_9GLOM</name>
<feature type="compositionally biased region" description="Low complexity" evidence="1">
    <location>
        <begin position="28"/>
        <end position="42"/>
    </location>
</feature>
<proteinExistence type="predicted"/>
<dbReference type="PANTHER" id="PTHR47524:SF1">
    <property type="entry name" value="20S RRNA ACCUMULATION PROTEIN 4"/>
    <property type="match status" value="1"/>
</dbReference>
<feature type="domain" description="Programmed cell death protein 2 C-terminal" evidence="2">
    <location>
        <begin position="353"/>
        <end position="504"/>
    </location>
</feature>
<dbReference type="Pfam" id="PF04194">
    <property type="entry name" value="PDCD2_C"/>
    <property type="match status" value="1"/>
</dbReference>
<evidence type="ECO:0000313" key="3">
    <source>
        <dbReference type="EMBL" id="RHZ44707.1"/>
    </source>
</evidence>
<protein>
    <recommendedName>
        <fullName evidence="2">Programmed cell death protein 2 C-terminal domain-containing protein</fullName>
    </recommendedName>
</protein>
<gene>
    <name evidence="3" type="ORF">Glove_712g37</name>
</gene>
<feature type="compositionally biased region" description="Basic residues" evidence="1">
    <location>
        <begin position="1"/>
        <end position="16"/>
    </location>
</feature>
<evidence type="ECO:0000313" key="4">
    <source>
        <dbReference type="Proteomes" id="UP000266861"/>
    </source>
</evidence>
<dbReference type="Proteomes" id="UP000266861">
    <property type="component" value="Unassembled WGS sequence"/>
</dbReference>
<dbReference type="GO" id="GO:0005737">
    <property type="term" value="C:cytoplasm"/>
    <property type="evidence" value="ECO:0007669"/>
    <property type="project" value="InterPro"/>
</dbReference>
<keyword evidence="4" id="KW-1185">Reference proteome</keyword>
<comment type="caution">
    <text evidence="3">The sequence shown here is derived from an EMBL/GenBank/DDBJ whole genome shotgun (WGS) entry which is preliminary data.</text>
</comment>
<dbReference type="STRING" id="1348612.A0A397G254"/>
<accession>A0A397G254</accession>
<feature type="region of interest" description="Disordered" evidence="1">
    <location>
        <begin position="1"/>
        <end position="59"/>
    </location>
</feature>